<evidence type="ECO:0000256" key="4">
    <source>
        <dbReference type="ARBA" id="ARBA00022963"/>
    </source>
</evidence>
<keyword evidence="9" id="KW-1185">Reference proteome</keyword>
<evidence type="ECO:0000256" key="1">
    <source>
        <dbReference type="ARBA" id="ARBA00007835"/>
    </source>
</evidence>
<accession>A0A915P0I5</accession>
<dbReference type="PANTHER" id="PTHR12370:SF7">
    <property type="entry name" value="PHOSPHOLIPASE B-LIKE 2-RELATED"/>
    <property type="match status" value="1"/>
</dbReference>
<dbReference type="Gene3D" id="3.60.60.30">
    <property type="match status" value="1"/>
</dbReference>
<dbReference type="GO" id="GO:0004620">
    <property type="term" value="F:phospholipase activity"/>
    <property type="evidence" value="ECO:0007669"/>
    <property type="project" value="InterPro"/>
</dbReference>
<evidence type="ECO:0000256" key="2">
    <source>
        <dbReference type="ARBA" id="ARBA00022729"/>
    </source>
</evidence>
<dbReference type="GO" id="GO:0005576">
    <property type="term" value="C:extracellular region"/>
    <property type="evidence" value="ECO:0007669"/>
    <property type="project" value="TreeGrafter"/>
</dbReference>
<proteinExistence type="inferred from homology"/>
<evidence type="ECO:0000256" key="3">
    <source>
        <dbReference type="ARBA" id="ARBA00022801"/>
    </source>
</evidence>
<dbReference type="Pfam" id="PF04916">
    <property type="entry name" value="Phospholip_B"/>
    <property type="match status" value="1"/>
</dbReference>
<organism evidence="9 10">
    <name type="scientific">Meloidogyne floridensis</name>
    <dbReference type="NCBI Taxonomy" id="298350"/>
    <lineage>
        <taxon>Eukaryota</taxon>
        <taxon>Metazoa</taxon>
        <taxon>Ecdysozoa</taxon>
        <taxon>Nematoda</taxon>
        <taxon>Chromadorea</taxon>
        <taxon>Rhabditida</taxon>
        <taxon>Tylenchina</taxon>
        <taxon>Tylenchomorpha</taxon>
        <taxon>Tylenchoidea</taxon>
        <taxon>Meloidogynidae</taxon>
        <taxon>Meloidogyninae</taxon>
        <taxon>Meloidogyne</taxon>
    </lineage>
</organism>
<evidence type="ECO:0000256" key="7">
    <source>
        <dbReference type="RuleBase" id="RU364138"/>
    </source>
</evidence>
<sequence length="449" mass="52885">GFTEKANINNWWRWGYSPRAKIFQRDHNKVKDMETLRELMRYNDYKHDEYSKCKCDPPYTADENSPRFEVKICKIEKETGVNIKEIGIVKTEDYDIARFNYFENLEEMGEIKEEEDEIFKLNKDEELLFNQEFYLEYNNNIIEINLKEGKIIQKIFENNFDRPKKYIKFVIIDVPDEDKFTIFDIECTKNYSKNKLKDTSQFWAENIKQLVAIRENKIVCPENKYTINYEKIGVRRLIKKAEVECDDEAIFENNVYKIDVKVIKSSLKFSNCKLNKDDSEKLSEKINKEKEANLKMQKSRRLKGKDSKIKETEEEDFANIKIASLINKNKRKAKVHVQVSEIKEENYANKNSKQIGHDLKSSSSAVNEHPKEEEAMINPETVNEEFNNLHLTEGSNFQQEPSSPKPVDYAWLMNQDVPCHSPGFIDDVSNIGGELDESDNLLNNFDDIF</sequence>
<dbReference type="PANTHER" id="PTHR12370">
    <property type="entry name" value="PHOSPHOLIPASE B-RELATED"/>
    <property type="match status" value="1"/>
</dbReference>
<evidence type="ECO:0000256" key="5">
    <source>
        <dbReference type="ARBA" id="ARBA00023098"/>
    </source>
</evidence>
<comment type="similarity">
    <text evidence="1 7">Belongs to the phospholipase B-like family.</text>
</comment>
<keyword evidence="5 7" id="KW-0443">Lipid metabolism</keyword>
<protein>
    <recommendedName>
        <fullName evidence="7">Phospholipase B-like</fullName>
        <ecNumber evidence="7">3.1.1.-</ecNumber>
    </recommendedName>
</protein>
<evidence type="ECO:0000256" key="8">
    <source>
        <dbReference type="SAM" id="MobiDB-lite"/>
    </source>
</evidence>
<dbReference type="EC" id="3.1.1.-" evidence="7"/>
<keyword evidence="6" id="KW-0325">Glycoprotein</keyword>
<dbReference type="Proteomes" id="UP000887560">
    <property type="component" value="Unplaced"/>
</dbReference>
<keyword evidence="2" id="KW-0732">Signal</keyword>
<evidence type="ECO:0000313" key="9">
    <source>
        <dbReference type="Proteomes" id="UP000887560"/>
    </source>
</evidence>
<feature type="region of interest" description="Disordered" evidence="8">
    <location>
        <begin position="354"/>
        <end position="373"/>
    </location>
</feature>
<keyword evidence="4 7" id="KW-0442">Lipid degradation</keyword>
<keyword evidence="3 7" id="KW-0378">Hydrolase</keyword>
<dbReference type="GO" id="GO:0009395">
    <property type="term" value="P:phospholipid catabolic process"/>
    <property type="evidence" value="ECO:0007669"/>
    <property type="project" value="TreeGrafter"/>
</dbReference>
<comment type="function">
    <text evidence="7">Putative phospholipase.</text>
</comment>
<reference evidence="10" key="1">
    <citation type="submission" date="2022-11" db="UniProtKB">
        <authorList>
            <consortium name="WormBaseParasite"/>
        </authorList>
    </citation>
    <scope>IDENTIFICATION</scope>
</reference>
<evidence type="ECO:0000313" key="10">
    <source>
        <dbReference type="WBParaSite" id="scf7180000422273.g8687"/>
    </source>
</evidence>
<evidence type="ECO:0000256" key="6">
    <source>
        <dbReference type="ARBA" id="ARBA00023180"/>
    </source>
</evidence>
<dbReference type="InterPro" id="IPR007000">
    <property type="entry name" value="PLipase_B-like"/>
</dbReference>
<dbReference type="AlphaFoldDB" id="A0A915P0I5"/>
<dbReference type="WBParaSite" id="scf7180000422273.g8687">
    <property type="protein sequence ID" value="scf7180000422273.g8687"/>
    <property type="gene ID" value="scf7180000422273.g8687"/>
</dbReference>
<name>A0A915P0I5_9BILA</name>